<organism evidence="7 8">
    <name type="scientific">Acanthopleuribacter pedis</name>
    <dbReference type="NCBI Taxonomy" id="442870"/>
    <lineage>
        <taxon>Bacteria</taxon>
        <taxon>Pseudomonadati</taxon>
        <taxon>Acidobacteriota</taxon>
        <taxon>Holophagae</taxon>
        <taxon>Acanthopleuribacterales</taxon>
        <taxon>Acanthopleuribacteraceae</taxon>
        <taxon>Acanthopleuribacter</taxon>
    </lineage>
</organism>
<dbReference type="GO" id="GO:0140359">
    <property type="term" value="F:ABC-type transporter activity"/>
    <property type="evidence" value="ECO:0007669"/>
    <property type="project" value="InterPro"/>
</dbReference>
<comment type="caution">
    <text evidence="7">The sequence shown here is derived from an EMBL/GenBank/DDBJ whole genome shotgun (WGS) entry which is preliminary data.</text>
</comment>
<keyword evidence="8" id="KW-1185">Reference proteome</keyword>
<dbReference type="GO" id="GO:0016020">
    <property type="term" value="C:membrane"/>
    <property type="evidence" value="ECO:0007669"/>
    <property type="project" value="UniProtKB-SubCell"/>
</dbReference>
<dbReference type="PANTHER" id="PTHR43471">
    <property type="entry name" value="ABC TRANSPORTER PERMEASE"/>
    <property type="match status" value="1"/>
</dbReference>
<dbReference type="Gene3D" id="3.40.1710.10">
    <property type="entry name" value="abc type-2 transporter like domain"/>
    <property type="match status" value="1"/>
</dbReference>
<dbReference type="PANTHER" id="PTHR43471:SF3">
    <property type="entry name" value="ABC TRANSPORTER PERMEASE PROTEIN NATB"/>
    <property type="match status" value="1"/>
</dbReference>
<comment type="subcellular location">
    <subcellularLocation>
        <location evidence="1">Membrane</location>
        <topology evidence="1">Multi-pass membrane protein</topology>
    </subcellularLocation>
</comment>
<keyword evidence="4 5" id="KW-0472">Membrane</keyword>
<feature type="domain" description="ABC-2 type transporter transmembrane" evidence="6">
    <location>
        <begin position="30"/>
        <end position="388"/>
    </location>
</feature>
<feature type="transmembrane region" description="Helical" evidence="5">
    <location>
        <begin position="22"/>
        <end position="44"/>
    </location>
</feature>
<keyword evidence="3 5" id="KW-1133">Transmembrane helix</keyword>
<feature type="transmembrane region" description="Helical" evidence="5">
    <location>
        <begin position="375"/>
        <end position="397"/>
    </location>
</feature>
<dbReference type="InterPro" id="IPR013525">
    <property type="entry name" value="ABC2_TM"/>
</dbReference>
<feature type="transmembrane region" description="Helical" evidence="5">
    <location>
        <begin position="293"/>
        <end position="315"/>
    </location>
</feature>
<evidence type="ECO:0000256" key="3">
    <source>
        <dbReference type="ARBA" id="ARBA00022989"/>
    </source>
</evidence>
<evidence type="ECO:0000259" key="6">
    <source>
        <dbReference type="Pfam" id="PF12698"/>
    </source>
</evidence>
<proteinExistence type="predicted"/>
<sequence>MNMIPTIVMKELTEITRDRKTLFFMLALPTFVMPLLFYGVFTIAKKMAVKERDRILRVAVIGEGDLNQIRGLYADENRFELLDDVNQNAVKTMIRNEELDAAVVVPANYLKQMADGFQVEIPIQFTGASQIDMVFDRVSEPLYLLSEELSKQRLSDLGVTFSLKQQAVLQPLVAKKDSLASSRERYGEQLGAFLPYIFIIFTFVGAIYPASDLGAGEKERITLETLLLSPVNRVQLVLGKYLVVALAGVVSAVLSIISTSASMVYFVKTMEGGKVQELAGFLGSIDTMDFVQIGLLILPLAAIFAAVLLAISIYAKSYKESQTYLMPVQYIVLVPVILSTLPGMKLSYQTALIPLLNVSLASKEIIKGTIDPLQYVLIFVSTLVIAVLGIIFCTKWFQREDVLFRN</sequence>
<dbReference type="EMBL" id="JAFREP010000032">
    <property type="protein sequence ID" value="MBO1322183.1"/>
    <property type="molecule type" value="Genomic_DNA"/>
</dbReference>
<dbReference type="AlphaFoldDB" id="A0A8J7U770"/>
<dbReference type="Proteomes" id="UP000664417">
    <property type="component" value="Unassembled WGS sequence"/>
</dbReference>
<evidence type="ECO:0000256" key="2">
    <source>
        <dbReference type="ARBA" id="ARBA00022692"/>
    </source>
</evidence>
<evidence type="ECO:0000313" key="8">
    <source>
        <dbReference type="Proteomes" id="UP000664417"/>
    </source>
</evidence>
<dbReference type="Pfam" id="PF12698">
    <property type="entry name" value="ABC2_membrane_3"/>
    <property type="match status" value="1"/>
</dbReference>
<evidence type="ECO:0000313" key="7">
    <source>
        <dbReference type="EMBL" id="MBO1322183.1"/>
    </source>
</evidence>
<feature type="transmembrane region" description="Helical" evidence="5">
    <location>
        <begin position="241"/>
        <end position="267"/>
    </location>
</feature>
<dbReference type="RefSeq" id="WP_207862156.1">
    <property type="nucleotide sequence ID" value="NZ_JAFREP010000032.1"/>
</dbReference>
<reference evidence="7" key="1">
    <citation type="submission" date="2021-03" db="EMBL/GenBank/DDBJ databases">
        <authorList>
            <person name="Wang G."/>
        </authorList>
    </citation>
    <scope>NUCLEOTIDE SEQUENCE</scope>
    <source>
        <strain evidence="7">KCTC 12899</strain>
    </source>
</reference>
<feature type="transmembrane region" description="Helical" evidence="5">
    <location>
        <begin position="327"/>
        <end position="344"/>
    </location>
</feature>
<evidence type="ECO:0000256" key="1">
    <source>
        <dbReference type="ARBA" id="ARBA00004141"/>
    </source>
</evidence>
<protein>
    <submittedName>
        <fullName evidence="7">ABC transporter permease</fullName>
    </submittedName>
</protein>
<name>A0A8J7U770_9BACT</name>
<accession>A0A8J7U770</accession>
<evidence type="ECO:0000256" key="5">
    <source>
        <dbReference type="SAM" id="Phobius"/>
    </source>
</evidence>
<evidence type="ECO:0000256" key="4">
    <source>
        <dbReference type="ARBA" id="ARBA00023136"/>
    </source>
</evidence>
<gene>
    <name evidence="7" type="ORF">J3U88_27160</name>
</gene>
<keyword evidence="2 5" id="KW-0812">Transmembrane</keyword>
<feature type="transmembrane region" description="Helical" evidence="5">
    <location>
        <begin position="190"/>
        <end position="210"/>
    </location>
</feature>